<keyword evidence="3" id="KW-1185">Reference proteome</keyword>
<gene>
    <name evidence="2" type="ORF">GCM10011495_22970</name>
</gene>
<reference evidence="3" key="1">
    <citation type="journal article" date="2019" name="Int. J. Syst. Evol. Microbiol.">
        <title>The Global Catalogue of Microorganisms (GCM) 10K type strain sequencing project: providing services to taxonomists for standard genome sequencing and annotation.</title>
        <authorList>
            <consortium name="The Broad Institute Genomics Platform"/>
            <consortium name="The Broad Institute Genome Sequencing Center for Infectious Disease"/>
            <person name="Wu L."/>
            <person name="Ma J."/>
        </authorList>
    </citation>
    <scope>NUCLEOTIDE SEQUENCE [LARGE SCALE GENOMIC DNA]</scope>
    <source>
        <strain evidence="3">CGMCC 1.14966</strain>
    </source>
</reference>
<proteinExistence type="predicted"/>
<organism evidence="2 3">
    <name type="scientific">Hymenobacter frigidus</name>
    <dbReference type="NCBI Taxonomy" id="1524095"/>
    <lineage>
        <taxon>Bacteria</taxon>
        <taxon>Pseudomonadati</taxon>
        <taxon>Bacteroidota</taxon>
        <taxon>Cytophagia</taxon>
        <taxon>Cytophagales</taxon>
        <taxon>Hymenobacteraceae</taxon>
        <taxon>Hymenobacter</taxon>
    </lineage>
</organism>
<dbReference type="EMBL" id="BMGY01000019">
    <property type="protein sequence ID" value="GGH86425.1"/>
    <property type="molecule type" value="Genomic_DNA"/>
</dbReference>
<evidence type="ECO:0000313" key="2">
    <source>
        <dbReference type="EMBL" id="GGH86425.1"/>
    </source>
</evidence>
<feature type="domain" description="Secretion system C-terminal sorting" evidence="1">
    <location>
        <begin position="6"/>
        <end position="72"/>
    </location>
</feature>
<protein>
    <recommendedName>
        <fullName evidence="1">Secretion system C-terminal sorting domain-containing protein</fullName>
    </recommendedName>
</protein>
<dbReference type="RefSeq" id="WP_188562210.1">
    <property type="nucleotide sequence ID" value="NZ_BMGY01000019.1"/>
</dbReference>
<evidence type="ECO:0000313" key="3">
    <source>
        <dbReference type="Proteomes" id="UP000637774"/>
    </source>
</evidence>
<name>A0ABQ2A6Q8_9BACT</name>
<dbReference type="InterPro" id="IPR026444">
    <property type="entry name" value="Secre_tail"/>
</dbReference>
<accession>A0ABQ2A6Q8</accession>
<sequence length="75" mass="8195">MGKVPLYPNPAHSRISFLADASTPYRVLNQLGQLLLSGTTEAGNPSIVIETLAVGFYFLELQTATGRVVQKFEKE</sequence>
<comment type="caution">
    <text evidence="2">The sequence shown here is derived from an EMBL/GenBank/DDBJ whole genome shotgun (WGS) entry which is preliminary data.</text>
</comment>
<dbReference type="NCBIfam" id="TIGR04183">
    <property type="entry name" value="Por_Secre_tail"/>
    <property type="match status" value="1"/>
</dbReference>
<dbReference type="Pfam" id="PF18962">
    <property type="entry name" value="Por_Secre_tail"/>
    <property type="match status" value="1"/>
</dbReference>
<dbReference type="Proteomes" id="UP000637774">
    <property type="component" value="Unassembled WGS sequence"/>
</dbReference>
<evidence type="ECO:0000259" key="1">
    <source>
        <dbReference type="Pfam" id="PF18962"/>
    </source>
</evidence>